<sequence>MSPNQVYATVPTPDQMCGDIVNGVVGTDWYTPSTFPFDQNNYLTPFPTSTIETSPWPLYRQAPIPHGTVPSNAEQVQSGYFQQQAHSSNAPGRPRSSPSTFGPSPDNIAWTPSSTGLGIEYTNAATMPTPVTSTFPPSVFQYPNESPEYTTSSPPELQQPQPRRPYASIAPNPSTLNATTLNINNKRSFNPDDTSGPTTPDALPTSSKRRKRTSSVASSADMSEDDRFLLQLKETESLPWKDIASRFHTDRGKPFQVAALQMRYKRLREKFRVWEERDARALKMAYEYWEKFKWDIIGTKMLDFGLTERWPARSCARKWQELEYLAPSAVRPVTTAQYSSTVDAPVHFAYAWQPLP</sequence>
<reference evidence="3" key="1">
    <citation type="submission" date="2017-03" db="EMBL/GenBank/DDBJ databases">
        <title>Genomes of endolithic fungi from Antarctica.</title>
        <authorList>
            <person name="Coleine C."/>
            <person name="Masonjones S."/>
            <person name="Stajich J.E."/>
        </authorList>
    </citation>
    <scope>NUCLEOTIDE SEQUENCE [LARGE SCALE GENOMIC DNA]</scope>
    <source>
        <strain evidence="3">CCFEE 5527</strain>
    </source>
</reference>
<dbReference type="EMBL" id="NAJO01000001">
    <property type="protein sequence ID" value="OQO14938.1"/>
    <property type="molecule type" value="Genomic_DNA"/>
</dbReference>
<feature type="region of interest" description="Disordered" evidence="1">
    <location>
        <begin position="128"/>
        <end position="222"/>
    </location>
</feature>
<feature type="compositionally biased region" description="Polar residues" evidence="1">
    <location>
        <begin position="171"/>
        <end position="198"/>
    </location>
</feature>
<feature type="region of interest" description="Disordered" evidence="1">
    <location>
        <begin position="57"/>
        <end position="115"/>
    </location>
</feature>
<comment type="caution">
    <text evidence="2">The sequence shown here is derived from an EMBL/GenBank/DDBJ whole genome shotgun (WGS) entry which is preliminary data.</text>
</comment>
<keyword evidence="3" id="KW-1185">Reference proteome</keyword>
<dbReference type="InParanoid" id="A0A1V8TUA5"/>
<evidence type="ECO:0000313" key="3">
    <source>
        <dbReference type="Proteomes" id="UP000192596"/>
    </source>
</evidence>
<evidence type="ECO:0008006" key="4">
    <source>
        <dbReference type="Google" id="ProtNLM"/>
    </source>
</evidence>
<feature type="compositionally biased region" description="Low complexity" evidence="1">
    <location>
        <begin position="128"/>
        <end position="140"/>
    </location>
</feature>
<accession>A0A1V8TUA5</accession>
<feature type="compositionally biased region" description="Polar residues" evidence="1">
    <location>
        <begin position="69"/>
        <end position="102"/>
    </location>
</feature>
<dbReference type="AlphaFoldDB" id="A0A1V8TUA5"/>
<evidence type="ECO:0000313" key="2">
    <source>
        <dbReference type="EMBL" id="OQO14938.1"/>
    </source>
</evidence>
<dbReference type="Proteomes" id="UP000192596">
    <property type="component" value="Unassembled WGS sequence"/>
</dbReference>
<organism evidence="2 3">
    <name type="scientific">Cryoendolithus antarcticus</name>
    <dbReference type="NCBI Taxonomy" id="1507870"/>
    <lineage>
        <taxon>Eukaryota</taxon>
        <taxon>Fungi</taxon>
        <taxon>Dikarya</taxon>
        <taxon>Ascomycota</taxon>
        <taxon>Pezizomycotina</taxon>
        <taxon>Dothideomycetes</taxon>
        <taxon>Dothideomycetidae</taxon>
        <taxon>Cladosporiales</taxon>
        <taxon>Cladosporiaceae</taxon>
        <taxon>Cryoendolithus</taxon>
    </lineage>
</organism>
<feature type="compositionally biased region" description="Polar residues" evidence="1">
    <location>
        <begin position="141"/>
        <end position="156"/>
    </location>
</feature>
<name>A0A1V8TUA5_9PEZI</name>
<proteinExistence type="predicted"/>
<gene>
    <name evidence="2" type="ORF">B0A48_00320</name>
</gene>
<protein>
    <recommendedName>
        <fullName evidence="4">Myb-like domain-containing protein</fullName>
    </recommendedName>
</protein>
<evidence type="ECO:0000256" key="1">
    <source>
        <dbReference type="SAM" id="MobiDB-lite"/>
    </source>
</evidence>
<dbReference type="OrthoDB" id="5421421at2759"/>